<protein>
    <submittedName>
        <fullName evidence="2">Uncharacterized protein</fullName>
    </submittedName>
</protein>
<keyword evidence="1" id="KW-0472">Membrane</keyword>
<dbReference type="EMBL" id="JBBNAG010000002">
    <property type="protein sequence ID" value="KAK9157539.1"/>
    <property type="molecule type" value="Genomic_DNA"/>
</dbReference>
<feature type="transmembrane region" description="Helical" evidence="1">
    <location>
        <begin position="12"/>
        <end position="31"/>
    </location>
</feature>
<evidence type="ECO:0000313" key="3">
    <source>
        <dbReference type="Proteomes" id="UP001419268"/>
    </source>
</evidence>
<name>A0AAP0PWZ5_9MAGN</name>
<evidence type="ECO:0000313" key="2">
    <source>
        <dbReference type="EMBL" id="KAK9157539.1"/>
    </source>
</evidence>
<dbReference type="Proteomes" id="UP001419268">
    <property type="component" value="Unassembled WGS sequence"/>
</dbReference>
<sequence>MVRQPGMQSVMHCSNAGPFTLLFATSSWLTTLPAMNISTTIAITTIAVTFFMLPMITYLDR</sequence>
<reference evidence="2 3" key="1">
    <citation type="submission" date="2024-01" db="EMBL/GenBank/DDBJ databases">
        <title>Genome assemblies of Stephania.</title>
        <authorList>
            <person name="Yang L."/>
        </authorList>
    </citation>
    <scope>NUCLEOTIDE SEQUENCE [LARGE SCALE GENOMIC DNA]</scope>
    <source>
        <strain evidence="2">JXDWG</strain>
        <tissue evidence="2">Leaf</tissue>
    </source>
</reference>
<proteinExistence type="predicted"/>
<dbReference type="AlphaFoldDB" id="A0AAP0PWZ5"/>
<accession>A0AAP0PWZ5</accession>
<comment type="caution">
    <text evidence="2">The sequence shown here is derived from an EMBL/GenBank/DDBJ whole genome shotgun (WGS) entry which is preliminary data.</text>
</comment>
<evidence type="ECO:0000256" key="1">
    <source>
        <dbReference type="SAM" id="Phobius"/>
    </source>
</evidence>
<keyword evidence="1" id="KW-1133">Transmembrane helix</keyword>
<keyword evidence="1" id="KW-0812">Transmembrane</keyword>
<keyword evidence="3" id="KW-1185">Reference proteome</keyword>
<organism evidence="2 3">
    <name type="scientific">Stephania cephalantha</name>
    <dbReference type="NCBI Taxonomy" id="152367"/>
    <lineage>
        <taxon>Eukaryota</taxon>
        <taxon>Viridiplantae</taxon>
        <taxon>Streptophyta</taxon>
        <taxon>Embryophyta</taxon>
        <taxon>Tracheophyta</taxon>
        <taxon>Spermatophyta</taxon>
        <taxon>Magnoliopsida</taxon>
        <taxon>Ranunculales</taxon>
        <taxon>Menispermaceae</taxon>
        <taxon>Menispermoideae</taxon>
        <taxon>Cissampelideae</taxon>
        <taxon>Stephania</taxon>
    </lineage>
</organism>
<gene>
    <name evidence="2" type="ORF">Scep_004113</name>
</gene>
<feature type="transmembrane region" description="Helical" evidence="1">
    <location>
        <begin position="37"/>
        <end position="59"/>
    </location>
</feature>